<evidence type="ECO:0000313" key="3">
    <source>
        <dbReference type="Proteomes" id="UP001521785"/>
    </source>
</evidence>
<feature type="domain" description="Heterokaryon incompatibility" evidence="1">
    <location>
        <begin position="229"/>
        <end position="292"/>
    </location>
</feature>
<evidence type="ECO:0000259" key="1">
    <source>
        <dbReference type="Pfam" id="PF06985"/>
    </source>
</evidence>
<dbReference type="Pfam" id="PF06985">
    <property type="entry name" value="HET"/>
    <property type="match status" value="1"/>
</dbReference>
<dbReference type="Proteomes" id="UP001521785">
    <property type="component" value="Unassembled WGS sequence"/>
</dbReference>
<dbReference type="InterPro" id="IPR010730">
    <property type="entry name" value="HET"/>
</dbReference>
<accession>A0ABR3QIQ0</accession>
<keyword evidence="3" id="KW-1185">Reference proteome</keyword>
<comment type="caution">
    <text evidence="2">The sequence shown here is derived from an EMBL/GenBank/DDBJ whole genome shotgun (WGS) entry which is preliminary data.</text>
</comment>
<organism evidence="2 3">
    <name type="scientific">Paraconiothyrium brasiliense</name>
    <dbReference type="NCBI Taxonomy" id="300254"/>
    <lineage>
        <taxon>Eukaryota</taxon>
        <taxon>Fungi</taxon>
        <taxon>Dikarya</taxon>
        <taxon>Ascomycota</taxon>
        <taxon>Pezizomycotina</taxon>
        <taxon>Dothideomycetes</taxon>
        <taxon>Pleosporomycetidae</taxon>
        <taxon>Pleosporales</taxon>
        <taxon>Massarineae</taxon>
        <taxon>Didymosphaeriaceae</taxon>
        <taxon>Paraconiothyrium</taxon>
    </lineage>
</organism>
<gene>
    <name evidence="2" type="ORF">SLS60_011622</name>
</gene>
<dbReference type="PANTHER" id="PTHR33112:SF12">
    <property type="entry name" value="HETEROKARYON INCOMPATIBILITY DOMAIN-CONTAINING PROTEIN"/>
    <property type="match status" value="1"/>
</dbReference>
<sequence>MSTKALCHRCQKLPLDTLLYGPYGGKLAQTFFLMLQEVWTMRTCQFCLLVKELLTNHYTKQYIDAKLVQGYDQELWLYRDPLDLSFDKYALHEPAEQEMSFCLQIDCYTPNAFRGNPAAFFRREDRRRDDDKTRDWVMPSIFAVKHQFDYAGGDMEGVSIQQPGRLVDTHKVDWAFVKLWDAACSHHGGGSPTHGDQESYSSDPDYRSRMRVIDVERACIIQCPPNAPYVALSYQWGSDQNLKLKKDNIALLETSGFFDTPEGQPARTIADAMTTVRRLGYKYAWVDALCIVVYFSPSYAE</sequence>
<dbReference type="EMBL" id="JAKJXO020000022">
    <property type="protein sequence ID" value="KAL1592030.1"/>
    <property type="molecule type" value="Genomic_DNA"/>
</dbReference>
<reference evidence="2 3" key="1">
    <citation type="submission" date="2024-02" db="EMBL/GenBank/DDBJ databases">
        <title>De novo assembly and annotation of 12 fungi associated with fruit tree decline syndrome in Ontario, Canada.</title>
        <authorList>
            <person name="Sulman M."/>
            <person name="Ellouze W."/>
            <person name="Ilyukhin E."/>
        </authorList>
    </citation>
    <scope>NUCLEOTIDE SEQUENCE [LARGE SCALE GENOMIC DNA]</scope>
    <source>
        <strain evidence="2 3">M42-189</strain>
    </source>
</reference>
<dbReference type="PANTHER" id="PTHR33112">
    <property type="entry name" value="DOMAIN PROTEIN, PUTATIVE-RELATED"/>
    <property type="match status" value="1"/>
</dbReference>
<evidence type="ECO:0000313" key="2">
    <source>
        <dbReference type="EMBL" id="KAL1592030.1"/>
    </source>
</evidence>
<proteinExistence type="predicted"/>
<name>A0ABR3QIQ0_9PLEO</name>
<protein>
    <recommendedName>
        <fullName evidence="1">Heterokaryon incompatibility domain-containing protein</fullName>
    </recommendedName>
</protein>